<sequence>MSAAYIFETYMEDSVMIVLPYINIMIGSTETFIAKYILGYPLKSCIQSGINVGCYIIKQHRMTRGDTNLCSHHNKTVEKTDHGALIYRHRGTIPMTISNYQKTKRLFKMQRTCAVIITNVMAVLPYINIMIGSTKVSGIKCGSQSICPCVLVGLADIESVARKMSIFKVKKTLMFNIHSFLEDLVSTFNVPEISEKDIIDTNEAGDAFVGGMNQI</sequence>
<evidence type="ECO:0000313" key="3">
    <source>
        <dbReference type="Proteomes" id="UP000475862"/>
    </source>
</evidence>
<dbReference type="Gene3D" id="3.40.1190.20">
    <property type="match status" value="1"/>
</dbReference>
<dbReference type="AlphaFoldDB" id="A0A6G0U6E7"/>
<name>A0A6G0U6E7_APHGL</name>
<keyword evidence="1" id="KW-0472">Membrane</keyword>
<protein>
    <submittedName>
        <fullName evidence="2">Uncharacterized protein</fullName>
    </submittedName>
</protein>
<dbReference type="EMBL" id="VYZN01000002">
    <property type="protein sequence ID" value="KAE9544350.1"/>
    <property type="molecule type" value="Genomic_DNA"/>
</dbReference>
<reference evidence="2 3" key="1">
    <citation type="submission" date="2019-08" db="EMBL/GenBank/DDBJ databases">
        <title>The genome of the soybean aphid Biotype 1, its phylome, world population structure and adaptation to the North American continent.</title>
        <authorList>
            <person name="Giordano R."/>
            <person name="Donthu R.K."/>
            <person name="Hernandez A.G."/>
            <person name="Wright C.L."/>
            <person name="Zimin A.V."/>
        </authorList>
    </citation>
    <scope>NUCLEOTIDE SEQUENCE [LARGE SCALE GENOMIC DNA]</scope>
    <source>
        <tissue evidence="2">Whole aphids</tissue>
    </source>
</reference>
<gene>
    <name evidence="2" type="ORF">AGLY_001529</name>
</gene>
<accession>A0A6G0U6E7</accession>
<dbReference type="OrthoDB" id="432447at2759"/>
<comment type="caution">
    <text evidence="2">The sequence shown here is derived from an EMBL/GenBank/DDBJ whole genome shotgun (WGS) entry which is preliminary data.</text>
</comment>
<evidence type="ECO:0000256" key="1">
    <source>
        <dbReference type="SAM" id="Phobius"/>
    </source>
</evidence>
<feature type="transmembrane region" description="Helical" evidence="1">
    <location>
        <begin position="112"/>
        <end position="131"/>
    </location>
</feature>
<keyword evidence="3" id="KW-1185">Reference proteome</keyword>
<evidence type="ECO:0000313" key="2">
    <source>
        <dbReference type="EMBL" id="KAE9544350.1"/>
    </source>
</evidence>
<organism evidence="2 3">
    <name type="scientific">Aphis glycines</name>
    <name type="common">Soybean aphid</name>
    <dbReference type="NCBI Taxonomy" id="307491"/>
    <lineage>
        <taxon>Eukaryota</taxon>
        <taxon>Metazoa</taxon>
        <taxon>Ecdysozoa</taxon>
        <taxon>Arthropoda</taxon>
        <taxon>Hexapoda</taxon>
        <taxon>Insecta</taxon>
        <taxon>Pterygota</taxon>
        <taxon>Neoptera</taxon>
        <taxon>Paraneoptera</taxon>
        <taxon>Hemiptera</taxon>
        <taxon>Sternorrhyncha</taxon>
        <taxon>Aphidomorpha</taxon>
        <taxon>Aphidoidea</taxon>
        <taxon>Aphididae</taxon>
        <taxon>Aphidini</taxon>
        <taxon>Aphis</taxon>
        <taxon>Aphis</taxon>
    </lineage>
</organism>
<proteinExistence type="predicted"/>
<keyword evidence="1" id="KW-0812">Transmembrane</keyword>
<keyword evidence="1" id="KW-1133">Transmembrane helix</keyword>
<dbReference type="Proteomes" id="UP000475862">
    <property type="component" value="Unassembled WGS sequence"/>
</dbReference>
<dbReference type="InterPro" id="IPR029056">
    <property type="entry name" value="Ribokinase-like"/>
</dbReference>